<dbReference type="PATRIC" id="fig|1262666.3.peg.95"/>
<keyword evidence="7 8" id="KW-0472">Membrane</keyword>
<sequence length="440" mass="47478">MREGMRMAMDDATQAATQLEYAYRAVAGDGRVATGTMTGANERQVALALQQKGLVPLEITPPAGAEQARSRRGRRKVVAIPGMPRAIRAGRTPRVGRVRNKALIAFAENLSMLLSAGIALDKSLFIITELTEGRVFRKVVADVHERIREGSSLGDALAQHPGAFPPVFVSMVTAGEKGGILEAVLDKLTDYLKNVQEIREYLISSMIYPAILSLTSAVSVFVLLTVVLPRFATIFDDLGAAIPLPTQIMLATGAFLRGWWWAMLLAALLAVLGFRSWARTPGGRLAFDSFKLRAPLVGSIMVRIELARLARTLGTLLSNGVSILASLNIVRGVVQNSDLKGRLGQIIEDIKQGVPLSRSLAAIEYMPSLAVHMIGVGEQTGRLDAMLHKVADVYDKELRASIKSFTSIFEPAVILVLGLVIGIMVVSIMLAIFSINEIGV</sequence>
<keyword evidence="4" id="KW-0997">Cell inner membrane</keyword>
<organism evidence="10 11">
    <name type="scientific">Desulfocurvibacter africanus PCS</name>
    <dbReference type="NCBI Taxonomy" id="1262666"/>
    <lineage>
        <taxon>Bacteria</taxon>
        <taxon>Pseudomonadati</taxon>
        <taxon>Thermodesulfobacteriota</taxon>
        <taxon>Desulfovibrionia</taxon>
        <taxon>Desulfovibrionales</taxon>
        <taxon>Desulfovibrionaceae</taxon>
        <taxon>Desulfocurvibacter</taxon>
    </lineage>
</organism>
<dbReference type="EMBL" id="AOSV01000002">
    <property type="protein sequence ID" value="EMG39087.1"/>
    <property type="molecule type" value="Genomic_DNA"/>
</dbReference>
<evidence type="ECO:0000259" key="9">
    <source>
        <dbReference type="Pfam" id="PF00482"/>
    </source>
</evidence>
<evidence type="ECO:0000256" key="1">
    <source>
        <dbReference type="ARBA" id="ARBA00004429"/>
    </source>
</evidence>
<dbReference type="InterPro" id="IPR003004">
    <property type="entry name" value="GspF/PilC"/>
</dbReference>
<dbReference type="InterPro" id="IPR018076">
    <property type="entry name" value="T2SS_GspF_dom"/>
</dbReference>
<evidence type="ECO:0000256" key="5">
    <source>
        <dbReference type="ARBA" id="ARBA00022692"/>
    </source>
</evidence>
<dbReference type="PRINTS" id="PR00812">
    <property type="entry name" value="BCTERIALGSPF"/>
</dbReference>
<dbReference type="PANTHER" id="PTHR30012">
    <property type="entry name" value="GENERAL SECRETION PATHWAY PROTEIN"/>
    <property type="match status" value="1"/>
</dbReference>
<comment type="similarity">
    <text evidence="2">Belongs to the GSP F family.</text>
</comment>
<dbReference type="PANTHER" id="PTHR30012:SF0">
    <property type="entry name" value="TYPE II SECRETION SYSTEM PROTEIN F-RELATED"/>
    <property type="match status" value="1"/>
</dbReference>
<evidence type="ECO:0000256" key="6">
    <source>
        <dbReference type="ARBA" id="ARBA00022989"/>
    </source>
</evidence>
<evidence type="ECO:0000256" key="3">
    <source>
        <dbReference type="ARBA" id="ARBA00022475"/>
    </source>
</evidence>
<name>M5PXR0_DESAF</name>
<feature type="transmembrane region" description="Helical" evidence="8">
    <location>
        <begin position="412"/>
        <end position="435"/>
    </location>
</feature>
<keyword evidence="6 8" id="KW-1133">Transmembrane helix</keyword>
<evidence type="ECO:0000256" key="8">
    <source>
        <dbReference type="SAM" id="Phobius"/>
    </source>
</evidence>
<protein>
    <submittedName>
        <fullName evidence="10">Type II secretion system protein F (GspF)</fullName>
    </submittedName>
</protein>
<gene>
    <name evidence="10" type="ORF">PCS_00094</name>
</gene>
<evidence type="ECO:0000256" key="2">
    <source>
        <dbReference type="ARBA" id="ARBA00005745"/>
    </source>
</evidence>
<dbReference type="GO" id="GO:0005886">
    <property type="term" value="C:plasma membrane"/>
    <property type="evidence" value="ECO:0007669"/>
    <property type="project" value="UniProtKB-SubCell"/>
</dbReference>
<comment type="caution">
    <text evidence="10">The sequence shown here is derived from an EMBL/GenBank/DDBJ whole genome shotgun (WGS) entry which is preliminary data.</text>
</comment>
<dbReference type="AlphaFoldDB" id="M5PXR0"/>
<evidence type="ECO:0000256" key="7">
    <source>
        <dbReference type="ARBA" id="ARBA00023136"/>
    </source>
</evidence>
<dbReference type="FunFam" id="1.20.81.30:FF:000001">
    <property type="entry name" value="Type II secretion system protein F"/>
    <property type="match status" value="2"/>
</dbReference>
<keyword evidence="5 8" id="KW-0812">Transmembrane</keyword>
<dbReference type="InterPro" id="IPR042094">
    <property type="entry name" value="T2SS_GspF_sf"/>
</dbReference>
<dbReference type="GO" id="GO:0015628">
    <property type="term" value="P:protein secretion by the type II secretion system"/>
    <property type="evidence" value="ECO:0007669"/>
    <property type="project" value="TreeGrafter"/>
</dbReference>
<feature type="transmembrane region" description="Helical" evidence="8">
    <location>
        <begin position="206"/>
        <end position="228"/>
    </location>
</feature>
<evidence type="ECO:0000313" key="10">
    <source>
        <dbReference type="EMBL" id="EMG39087.1"/>
    </source>
</evidence>
<accession>M5PXR0</accession>
<keyword evidence="3" id="KW-1003">Cell membrane</keyword>
<dbReference type="Proteomes" id="UP000011922">
    <property type="component" value="Unassembled WGS sequence"/>
</dbReference>
<evidence type="ECO:0000256" key="4">
    <source>
        <dbReference type="ARBA" id="ARBA00022519"/>
    </source>
</evidence>
<comment type="subcellular location">
    <subcellularLocation>
        <location evidence="1">Cell inner membrane</location>
        <topology evidence="1">Multi-pass membrane protein</topology>
    </subcellularLocation>
</comment>
<feature type="domain" description="Type II secretion system protein GspF" evidence="9">
    <location>
        <begin position="106"/>
        <end position="229"/>
    </location>
</feature>
<dbReference type="Gene3D" id="1.20.81.30">
    <property type="entry name" value="Type II secretion system (T2SS), domain F"/>
    <property type="match status" value="2"/>
</dbReference>
<dbReference type="Pfam" id="PF00482">
    <property type="entry name" value="T2SSF"/>
    <property type="match status" value="2"/>
</dbReference>
<dbReference type="OrthoDB" id="9805682at2"/>
<feature type="domain" description="Type II secretion system protein GspF" evidence="9">
    <location>
        <begin position="310"/>
        <end position="430"/>
    </location>
</feature>
<reference evidence="10 11" key="1">
    <citation type="journal article" date="2013" name="Genome Announc.">
        <title>Draft Genome Sequence for Desulfovibrio africanus Strain PCS.</title>
        <authorList>
            <person name="Brown S.D."/>
            <person name="Utturkar S.M."/>
            <person name="Arkin A.P."/>
            <person name="Deutschbauer A.M."/>
            <person name="Elias D.A."/>
            <person name="Hazen T.C."/>
            <person name="Chakraborty R."/>
        </authorList>
    </citation>
    <scope>NUCLEOTIDE SEQUENCE [LARGE SCALE GENOMIC DNA]</scope>
    <source>
        <strain evidence="10 11">PCS</strain>
    </source>
</reference>
<evidence type="ECO:0000313" key="11">
    <source>
        <dbReference type="Proteomes" id="UP000011922"/>
    </source>
</evidence>
<dbReference type="RefSeq" id="WP_005982897.1">
    <property type="nucleotide sequence ID" value="NZ_AOSV01000002.1"/>
</dbReference>
<proteinExistence type="inferred from homology"/>
<feature type="transmembrane region" description="Helical" evidence="8">
    <location>
        <begin position="248"/>
        <end position="274"/>
    </location>
</feature>